<dbReference type="AlphaFoldDB" id="A0A1J5QJL3"/>
<dbReference type="AntiFam" id="ANF00091">
    <property type="entry name" value="Shadow ORF (opposite smc)"/>
</dbReference>
<organism evidence="1">
    <name type="scientific">mine drainage metagenome</name>
    <dbReference type="NCBI Taxonomy" id="410659"/>
    <lineage>
        <taxon>unclassified sequences</taxon>
        <taxon>metagenomes</taxon>
        <taxon>ecological metagenomes</taxon>
    </lineage>
</organism>
<accession>A0A1J5QJL3</accession>
<evidence type="ECO:0000313" key="1">
    <source>
        <dbReference type="EMBL" id="OIQ83474.1"/>
    </source>
</evidence>
<comment type="caution">
    <text evidence="1">The sequence shown here is derived from an EMBL/GenBank/DDBJ whole genome shotgun (WGS) entry which is preliminary data.</text>
</comment>
<proteinExistence type="predicted"/>
<name>A0A1J5QJL3_9ZZZZ</name>
<dbReference type="EMBL" id="MLJW01000700">
    <property type="protein sequence ID" value="OIQ83474.1"/>
    <property type="molecule type" value="Genomic_DNA"/>
</dbReference>
<reference evidence="1" key="1">
    <citation type="submission" date="2016-10" db="EMBL/GenBank/DDBJ databases">
        <title>Sequence of Gallionella enrichment culture.</title>
        <authorList>
            <person name="Poehlein A."/>
            <person name="Muehling M."/>
            <person name="Daniel R."/>
        </authorList>
    </citation>
    <scope>NUCLEOTIDE SEQUENCE</scope>
</reference>
<dbReference type="AntiFam" id="ANF00168">
    <property type="entry name" value="Shadow ORF (opposite smc)"/>
</dbReference>
<protein>
    <submittedName>
        <fullName evidence="1">Uncharacterized protein</fullName>
    </submittedName>
</protein>
<sequence length="309" mass="33248">MHAALGARARLDHETDLGLELADAGLRRVQRSLRRVQRVGRLVLRLAHPLQIGLDRAQLRGLRLQRELRGARLVGNARLPLLRLAQPQQPQTVLAGGQRVLQRAVLARDRGLLLEALELGVELAHDVADAQQVLARVVQPVLGFAPALLVLGHAGGFLEHHAQLLGARFDDATDRSLTDDRVRARAQPGAEEDVLHVAPAHVLVVDVVARRAVARQHALDRDLGVLAEAAADAVVGVVEHQLDAAAPGRLARRRAIEDDVEHGLAAQLGSLGLAEHPAHRVDDVGFAAAVGADHADAAAWKLHRHRVGE</sequence>
<gene>
    <name evidence="1" type="ORF">GALL_347350</name>
</gene>